<accession>A0A2T8I6S2</accession>
<sequence length="53" mass="6281">MLSGSRHLEETCMPHLVWALGPGFIPLRDSFQQWLNLLRRSRSRFLQENRRSG</sequence>
<dbReference type="Gramene" id="PVH33355">
    <property type="protein sequence ID" value="PVH33355"/>
    <property type="gene ID" value="PAHAL_9G634000"/>
</dbReference>
<organism evidence="1">
    <name type="scientific">Panicum hallii</name>
    <dbReference type="NCBI Taxonomy" id="206008"/>
    <lineage>
        <taxon>Eukaryota</taxon>
        <taxon>Viridiplantae</taxon>
        <taxon>Streptophyta</taxon>
        <taxon>Embryophyta</taxon>
        <taxon>Tracheophyta</taxon>
        <taxon>Spermatophyta</taxon>
        <taxon>Magnoliopsida</taxon>
        <taxon>Liliopsida</taxon>
        <taxon>Poales</taxon>
        <taxon>Poaceae</taxon>
        <taxon>PACMAD clade</taxon>
        <taxon>Panicoideae</taxon>
        <taxon>Panicodae</taxon>
        <taxon>Paniceae</taxon>
        <taxon>Panicinae</taxon>
        <taxon>Panicum</taxon>
        <taxon>Panicum sect. Panicum</taxon>
    </lineage>
</organism>
<dbReference type="EMBL" id="CM008054">
    <property type="protein sequence ID" value="PVH33355.1"/>
    <property type="molecule type" value="Genomic_DNA"/>
</dbReference>
<reference evidence="1" key="1">
    <citation type="submission" date="2018-04" db="EMBL/GenBank/DDBJ databases">
        <title>WGS assembly of Panicum hallii.</title>
        <authorList>
            <person name="Lovell J."/>
            <person name="Jenkins J."/>
            <person name="Lowry D."/>
            <person name="Mamidi S."/>
            <person name="Sreedasyam A."/>
            <person name="Weng X."/>
            <person name="Barry K."/>
            <person name="Bonette J."/>
            <person name="Campitelli B."/>
            <person name="Daum C."/>
            <person name="Gordon S."/>
            <person name="Gould B."/>
            <person name="Lipzen A."/>
            <person name="Macqueen A."/>
            <person name="Palacio-Mejia J."/>
            <person name="Plott C."/>
            <person name="Shakirov E."/>
            <person name="Shu S."/>
            <person name="Yoshinaga Y."/>
            <person name="Zane M."/>
            <person name="Rokhsar D."/>
            <person name="Grimwood J."/>
            <person name="Schmutz J."/>
            <person name="Juenger T."/>
        </authorList>
    </citation>
    <scope>NUCLEOTIDE SEQUENCE [LARGE SCALE GENOMIC DNA]</scope>
    <source>
        <strain evidence="1">FIL2</strain>
    </source>
</reference>
<protein>
    <submittedName>
        <fullName evidence="1">Uncharacterized protein</fullName>
    </submittedName>
</protein>
<dbReference type="AlphaFoldDB" id="A0A2T8I6S2"/>
<dbReference type="Proteomes" id="UP000243499">
    <property type="component" value="Chromosome 9"/>
</dbReference>
<name>A0A2T8I6S2_9POAL</name>
<proteinExistence type="predicted"/>
<evidence type="ECO:0000313" key="1">
    <source>
        <dbReference type="EMBL" id="PVH33355.1"/>
    </source>
</evidence>
<gene>
    <name evidence="1" type="ORF">PAHAL_9G634000</name>
</gene>